<protein>
    <submittedName>
        <fullName evidence="2">Uncharacterized protein</fullName>
    </submittedName>
</protein>
<sequence length="68" mass="7120">MQIGQLANTVSQLQSAGSNNLPSQTIPNSRGNASLPRSAKADSEPNADSQSRPEKTVPTPFPTRTISA</sequence>
<feature type="region of interest" description="Disordered" evidence="1">
    <location>
        <begin position="1"/>
        <end position="68"/>
    </location>
</feature>
<evidence type="ECO:0000313" key="2">
    <source>
        <dbReference type="EMBL" id="RDX83562.1"/>
    </source>
</evidence>
<accession>A0A371FZ57</accession>
<feature type="non-terminal residue" evidence="2">
    <location>
        <position position="1"/>
    </location>
</feature>
<proteinExistence type="predicted"/>
<evidence type="ECO:0000313" key="3">
    <source>
        <dbReference type="Proteomes" id="UP000257109"/>
    </source>
</evidence>
<comment type="caution">
    <text evidence="2">The sequence shown here is derived from an EMBL/GenBank/DDBJ whole genome shotgun (WGS) entry which is preliminary data.</text>
</comment>
<name>A0A371FZ57_MUCPR</name>
<evidence type="ECO:0000256" key="1">
    <source>
        <dbReference type="SAM" id="MobiDB-lite"/>
    </source>
</evidence>
<dbReference type="Proteomes" id="UP000257109">
    <property type="component" value="Unassembled WGS sequence"/>
</dbReference>
<reference evidence="2" key="1">
    <citation type="submission" date="2018-05" db="EMBL/GenBank/DDBJ databases">
        <title>Draft genome of Mucuna pruriens seed.</title>
        <authorList>
            <person name="Nnadi N.E."/>
            <person name="Vos R."/>
            <person name="Hasami M.H."/>
            <person name="Devisetty U.K."/>
            <person name="Aguiy J.C."/>
        </authorList>
    </citation>
    <scope>NUCLEOTIDE SEQUENCE [LARGE SCALE GENOMIC DNA]</scope>
    <source>
        <strain evidence="2">JCA_2017</strain>
    </source>
</reference>
<dbReference type="EMBL" id="QJKJ01007310">
    <property type="protein sequence ID" value="RDX83562.1"/>
    <property type="molecule type" value="Genomic_DNA"/>
</dbReference>
<dbReference type="AlphaFoldDB" id="A0A371FZ57"/>
<gene>
    <name evidence="2" type="ORF">CR513_35501</name>
</gene>
<keyword evidence="3" id="KW-1185">Reference proteome</keyword>
<organism evidence="2 3">
    <name type="scientific">Mucuna pruriens</name>
    <name type="common">Velvet bean</name>
    <name type="synonym">Dolichos pruriens</name>
    <dbReference type="NCBI Taxonomy" id="157652"/>
    <lineage>
        <taxon>Eukaryota</taxon>
        <taxon>Viridiplantae</taxon>
        <taxon>Streptophyta</taxon>
        <taxon>Embryophyta</taxon>
        <taxon>Tracheophyta</taxon>
        <taxon>Spermatophyta</taxon>
        <taxon>Magnoliopsida</taxon>
        <taxon>eudicotyledons</taxon>
        <taxon>Gunneridae</taxon>
        <taxon>Pentapetalae</taxon>
        <taxon>rosids</taxon>
        <taxon>fabids</taxon>
        <taxon>Fabales</taxon>
        <taxon>Fabaceae</taxon>
        <taxon>Papilionoideae</taxon>
        <taxon>50 kb inversion clade</taxon>
        <taxon>NPAAA clade</taxon>
        <taxon>indigoferoid/millettioid clade</taxon>
        <taxon>Phaseoleae</taxon>
        <taxon>Mucuna</taxon>
    </lineage>
</organism>
<dbReference type="OrthoDB" id="1828789at2759"/>
<feature type="compositionally biased region" description="Polar residues" evidence="1">
    <location>
        <begin position="1"/>
        <end position="32"/>
    </location>
</feature>